<dbReference type="InterPro" id="IPR017853">
    <property type="entry name" value="GH"/>
</dbReference>
<evidence type="ECO:0000256" key="1">
    <source>
        <dbReference type="SAM" id="MobiDB-lite"/>
    </source>
</evidence>
<dbReference type="CDD" id="cd06543">
    <property type="entry name" value="GH18_PF-ChiA-like"/>
    <property type="match status" value="1"/>
</dbReference>
<dbReference type="Proteomes" id="UP000641932">
    <property type="component" value="Unassembled WGS sequence"/>
</dbReference>
<keyword evidence="2" id="KW-0732">Signal</keyword>
<sequence>MPRRRQSHSPRPRPALRRGAAATAATAVAAVCAALAAPSAHSTPDPTPAPARATVVAPPRVAPYIDITMSKPSLVQAARATGQKKYVLAFALGSSGGCDPKWGGTVAIDDARIKNDVAALKALGGDVVVATGGAIGPYLEHTCSSATALKNAYKKVLDTVGSNHLDVDVEASIPQDMVNRALAQLQAERGTSVSYTLRVQGQDYGLDPYSLQVLQSAKARGVQVTVNPMLMNFGYSGNWGDAMVSAARATVGQLRTVWTGKSDAQLYRMLGVTPMIGRNDSGMTTTQADARKVLSFAKANHIASIGLWSAGRDNGGCPGGGVSPTCSGISQSNWEFTNILKGYTG</sequence>
<gene>
    <name evidence="3" type="ORF">GCM10012280_27670</name>
</gene>
<feature type="chain" id="PRO_5037091105" description="Chitinase" evidence="2">
    <location>
        <begin position="37"/>
        <end position="345"/>
    </location>
</feature>
<reference evidence="3" key="2">
    <citation type="submission" date="2020-09" db="EMBL/GenBank/DDBJ databases">
        <authorList>
            <person name="Sun Q."/>
            <person name="Zhou Y."/>
        </authorList>
    </citation>
    <scope>NUCLEOTIDE SEQUENCE</scope>
    <source>
        <strain evidence="3">CGMCC 4.7201</strain>
    </source>
</reference>
<dbReference type="RefSeq" id="WP_189131917.1">
    <property type="nucleotide sequence ID" value="NZ_BMMS01000010.1"/>
</dbReference>
<dbReference type="PANTHER" id="PTHR42976">
    <property type="entry name" value="BIFUNCTIONAL CHITINASE/LYSOZYME-RELATED"/>
    <property type="match status" value="1"/>
</dbReference>
<dbReference type="Gene3D" id="3.20.20.80">
    <property type="entry name" value="Glycosidases"/>
    <property type="match status" value="1"/>
</dbReference>
<organism evidence="3 4">
    <name type="scientific">Wenjunlia tyrosinilytica</name>
    <dbReference type="NCBI Taxonomy" id="1544741"/>
    <lineage>
        <taxon>Bacteria</taxon>
        <taxon>Bacillati</taxon>
        <taxon>Actinomycetota</taxon>
        <taxon>Actinomycetes</taxon>
        <taxon>Kitasatosporales</taxon>
        <taxon>Streptomycetaceae</taxon>
        <taxon>Wenjunlia</taxon>
    </lineage>
</organism>
<evidence type="ECO:0000313" key="4">
    <source>
        <dbReference type="Proteomes" id="UP000641932"/>
    </source>
</evidence>
<dbReference type="SUPFAM" id="SSF51445">
    <property type="entry name" value="(Trans)glycosidases"/>
    <property type="match status" value="1"/>
</dbReference>
<keyword evidence="4" id="KW-1185">Reference proteome</keyword>
<dbReference type="AlphaFoldDB" id="A0A917ZQD3"/>
<evidence type="ECO:0008006" key="5">
    <source>
        <dbReference type="Google" id="ProtNLM"/>
    </source>
</evidence>
<evidence type="ECO:0000256" key="2">
    <source>
        <dbReference type="SAM" id="SignalP"/>
    </source>
</evidence>
<name>A0A917ZQD3_9ACTN</name>
<feature type="region of interest" description="Disordered" evidence="1">
    <location>
        <begin position="1"/>
        <end position="20"/>
    </location>
</feature>
<dbReference type="PANTHER" id="PTHR42976:SF1">
    <property type="entry name" value="GH18 DOMAIN-CONTAINING PROTEIN-RELATED"/>
    <property type="match status" value="1"/>
</dbReference>
<feature type="compositionally biased region" description="Basic residues" evidence="1">
    <location>
        <begin position="1"/>
        <end position="16"/>
    </location>
</feature>
<protein>
    <recommendedName>
        <fullName evidence="5">Chitinase</fullName>
    </recommendedName>
</protein>
<comment type="caution">
    <text evidence="3">The sequence shown here is derived from an EMBL/GenBank/DDBJ whole genome shotgun (WGS) entry which is preliminary data.</text>
</comment>
<proteinExistence type="predicted"/>
<dbReference type="InterPro" id="IPR052750">
    <property type="entry name" value="GH18_Chitinase"/>
</dbReference>
<reference evidence="3" key="1">
    <citation type="journal article" date="2014" name="Int. J. Syst. Evol. Microbiol.">
        <title>Complete genome sequence of Corynebacterium casei LMG S-19264T (=DSM 44701T), isolated from a smear-ripened cheese.</title>
        <authorList>
            <consortium name="US DOE Joint Genome Institute (JGI-PGF)"/>
            <person name="Walter F."/>
            <person name="Albersmeier A."/>
            <person name="Kalinowski J."/>
            <person name="Ruckert C."/>
        </authorList>
    </citation>
    <scope>NUCLEOTIDE SEQUENCE</scope>
    <source>
        <strain evidence="3">CGMCC 4.7201</strain>
    </source>
</reference>
<evidence type="ECO:0000313" key="3">
    <source>
        <dbReference type="EMBL" id="GGO87966.1"/>
    </source>
</evidence>
<dbReference type="EMBL" id="BMMS01000010">
    <property type="protein sequence ID" value="GGO87966.1"/>
    <property type="molecule type" value="Genomic_DNA"/>
</dbReference>
<feature type="signal peptide" evidence="2">
    <location>
        <begin position="1"/>
        <end position="36"/>
    </location>
</feature>
<accession>A0A917ZQD3</accession>